<dbReference type="InterPro" id="IPR001763">
    <property type="entry name" value="Rhodanese-like_dom"/>
</dbReference>
<evidence type="ECO:0000256" key="7">
    <source>
        <dbReference type="ARBA" id="ARBA00051722"/>
    </source>
</evidence>
<dbReference type="GO" id="GO:0000086">
    <property type="term" value="P:G2/M transition of mitotic cell cycle"/>
    <property type="evidence" value="ECO:0007669"/>
    <property type="project" value="TreeGrafter"/>
</dbReference>
<proteinExistence type="inferred from homology"/>
<dbReference type="CDD" id="cd01530">
    <property type="entry name" value="Cdc25"/>
    <property type="match status" value="1"/>
</dbReference>
<evidence type="ECO:0000256" key="8">
    <source>
        <dbReference type="RuleBase" id="RU368028"/>
    </source>
</evidence>
<evidence type="ECO:0000256" key="5">
    <source>
        <dbReference type="ARBA" id="ARBA00022912"/>
    </source>
</evidence>
<sequence length="280" mass="33058">MLPIYTFQTDKMNKNIKKSFQFDSPESFAYIDQNSCGSNFSDHSIDSQDTFSDELSFDYDKLDSDFCPKSPKLITQSEQKFYSNDRLIGDMSTYHTLPTLSKSKHQDLASIDAKTLVDLINGKFDELIAKYLILDARYPYEYNGGHIINAQSSFEKEMLVKKLFNEPIACDKGKRVVLIFHCEFSIERGPKLMRDIREMDRLINKHCYPNLYYPEIYLLEGGYKSFYENYQQMCEPKSYMPMLNDSYRNEMKYFRRKSKTWEETKTNSKSKFTTRTKLSF</sequence>
<comment type="function">
    <text evidence="8">Tyrosine protein phosphatase which functions as a dosage-dependent inducer of mitotic progression.</text>
</comment>
<keyword evidence="5 8" id="KW-0904">Protein phosphatase</keyword>
<keyword evidence="3 8" id="KW-0498">Mitosis</keyword>
<dbReference type="STRING" id="10195.A0A3M7T397"/>
<comment type="caution">
    <text evidence="10">The sequence shown here is derived from an EMBL/GenBank/DDBJ whole genome shotgun (WGS) entry which is preliminary data.</text>
</comment>
<dbReference type="GO" id="GO:0110032">
    <property type="term" value="P:positive regulation of G2/MI transition of meiotic cell cycle"/>
    <property type="evidence" value="ECO:0007669"/>
    <property type="project" value="TreeGrafter"/>
</dbReference>
<dbReference type="EC" id="3.1.3.48" evidence="8"/>
<comment type="catalytic activity">
    <reaction evidence="7 8">
        <text>O-phospho-L-tyrosyl-[protein] + H2O = L-tyrosyl-[protein] + phosphate</text>
        <dbReference type="Rhea" id="RHEA:10684"/>
        <dbReference type="Rhea" id="RHEA-COMP:10136"/>
        <dbReference type="Rhea" id="RHEA-COMP:20101"/>
        <dbReference type="ChEBI" id="CHEBI:15377"/>
        <dbReference type="ChEBI" id="CHEBI:43474"/>
        <dbReference type="ChEBI" id="CHEBI:46858"/>
        <dbReference type="ChEBI" id="CHEBI:61978"/>
        <dbReference type="EC" id="3.1.3.48"/>
    </reaction>
</comment>
<dbReference type="PRINTS" id="PR00716">
    <property type="entry name" value="MPIPHPHTASE"/>
</dbReference>
<gene>
    <name evidence="10" type="ORF">BpHYR1_047679</name>
</gene>
<dbReference type="Pfam" id="PF00581">
    <property type="entry name" value="Rhodanese"/>
    <property type="match status" value="1"/>
</dbReference>
<comment type="similarity">
    <text evidence="1 8">Belongs to the MPI phosphatase family.</text>
</comment>
<evidence type="ECO:0000256" key="4">
    <source>
        <dbReference type="ARBA" id="ARBA00022801"/>
    </source>
</evidence>
<dbReference type="SMART" id="SM00450">
    <property type="entry name" value="RHOD"/>
    <property type="match status" value="1"/>
</dbReference>
<accession>A0A3M7T397</accession>
<dbReference type="PANTHER" id="PTHR10828:SF17">
    <property type="entry name" value="PROTEIN-TYROSINE-PHOSPHATASE"/>
    <property type="match status" value="1"/>
</dbReference>
<keyword evidence="11" id="KW-1185">Reference proteome</keyword>
<evidence type="ECO:0000313" key="10">
    <source>
        <dbReference type="EMBL" id="RNA42369.1"/>
    </source>
</evidence>
<dbReference type="EMBL" id="REGN01000371">
    <property type="protein sequence ID" value="RNA42369.1"/>
    <property type="molecule type" value="Genomic_DNA"/>
</dbReference>
<dbReference type="GO" id="GO:0005634">
    <property type="term" value="C:nucleus"/>
    <property type="evidence" value="ECO:0007669"/>
    <property type="project" value="TreeGrafter"/>
</dbReference>
<keyword evidence="4 8" id="KW-0378">Hydrolase</keyword>
<keyword evidence="6 8" id="KW-0131">Cell cycle</keyword>
<evidence type="ECO:0000259" key="9">
    <source>
        <dbReference type="PROSITE" id="PS50206"/>
    </source>
</evidence>
<dbReference type="GO" id="GO:0004725">
    <property type="term" value="F:protein tyrosine phosphatase activity"/>
    <property type="evidence" value="ECO:0007669"/>
    <property type="project" value="UniProtKB-UniRule"/>
</dbReference>
<evidence type="ECO:0000313" key="11">
    <source>
        <dbReference type="Proteomes" id="UP000276133"/>
    </source>
</evidence>
<dbReference type="Gene3D" id="3.40.250.10">
    <property type="entry name" value="Rhodanese-like domain"/>
    <property type="match status" value="1"/>
</dbReference>
<dbReference type="GO" id="GO:0051301">
    <property type="term" value="P:cell division"/>
    <property type="evidence" value="ECO:0007669"/>
    <property type="project" value="UniProtKB-UniRule"/>
</dbReference>
<dbReference type="GO" id="GO:0010971">
    <property type="term" value="P:positive regulation of G2/M transition of mitotic cell cycle"/>
    <property type="evidence" value="ECO:0007669"/>
    <property type="project" value="TreeGrafter"/>
</dbReference>
<protein>
    <recommendedName>
        <fullName evidence="8">M-phase inducer phosphatase</fullName>
        <ecNumber evidence="8">3.1.3.48</ecNumber>
    </recommendedName>
</protein>
<dbReference type="PROSITE" id="PS50206">
    <property type="entry name" value="RHODANESE_3"/>
    <property type="match status" value="1"/>
</dbReference>
<dbReference type="GO" id="GO:0005737">
    <property type="term" value="C:cytoplasm"/>
    <property type="evidence" value="ECO:0007669"/>
    <property type="project" value="TreeGrafter"/>
</dbReference>
<reference evidence="10 11" key="1">
    <citation type="journal article" date="2018" name="Sci. Rep.">
        <title>Genomic signatures of local adaptation to the degree of environmental predictability in rotifers.</title>
        <authorList>
            <person name="Franch-Gras L."/>
            <person name="Hahn C."/>
            <person name="Garcia-Roger E.M."/>
            <person name="Carmona M.J."/>
            <person name="Serra M."/>
            <person name="Gomez A."/>
        </authorList>
    </citation>
    <scope>NUCLEOTIDE SEQUENCE [LARGE SCALE GENOMIC DNA]</scope>
    <source>
        <strain evidence="10">HYR1</strain>
    </source>
</reference>
<dbReference type="SUPFAM" id="SSF52821">
    <property type="entry name" value="Rhodanese/Cell cycle control phosphatase"/>
    <property type="match status" value="1"/>
</dbReference>
<organism evidence="10 11">
    <name type="scientific">Brachionus plicatilis</name>
    <name type="common">Marine rotifer</name>
    <name type="synonym">Brachionus muelleri</name>
    <dbReference type="NCBI Taxonomy" id="10195"/>
    <lineage>
        <taxon>Eukaryota</taxon>
        <taxon>Metazoa</taxon>
        <taxon>Spiralia</taxon>
        <taxon>Gnathifera</taxon>
        <taxon>Rotifera</taxon>
        <taxon>Eurotatoria</taxon>
        <taxon>Monogononta</taxon>
        <taxon>Pseudotrocha</taxon>
        <taxon>Ploima</taxon>
        <taxon>Brachionidae</taxon>
        <taxon>Brachionus</taxon>
    </lineage>
</organism>
<name>A0A3M7T397_BRAPC</name>
<feature type="domain" description="Rhodanese" evidence="9">
    <location>
        <begin position="127"/>
        <end position="235"/>
    </location>
</feature>
<dbReference type="PANTHER" id="PTHR10828">
    <property type="entry name" value="M-PHASE INDUCER PHOSPHATASE DUAL SPECIFICITY PHOSPHATASE CDC25"/>
    <property type="match status" value="1"/>
</dbReference>
<dbReference type="OrthoDB" id="9999371at2759"/>
<dbReference type="AlphaFoldDB" id="A0A3M7T397"/>
<evidence type="ECO:0000256" key="2">
    <source>
        <dbReference type="ARBA" id="ARBA00022618"/>
    </source>
</evidence>
<dbReference type="Proteomes" id="UP000276133">
    <property type="component" value="Unassembled WGS sequence"/>
</dbReference>
<keyword evidence="2 8" id="KW-0132">Cell division</keyword>
<evidence type="ECO:0000256" key="3">
    <source>
        <dbReference type="ARBA" id="ARBA00022776"/>
    </source>
</evidence>
<dbReference type="InterPro" id="IPR000751">
    <property type="entry name" value="MPI_Phosphatase"/>
</dbReference>
<evidence type="ECO:0000256" key="1">
    <source>
        <dbReference type="ARBA" id="ARBA00011065"/>
    </source>
</evidence>
<evidence type="ECO:0000256" key="6">
    <source>
        <dbReference type="ARBA" id="ARBA00023306"/>
    </source>
</evidence>
<dbReference type="FunFam" id="3.40.250.10:FF:000021">
    <property type="entry name" value="M-phase inducer phosphatase cdc-25.2"/>
    <property type="match status" value="1"/>
</dbReference>
<dbReference type="InterPro" id="IPR036873">
    <property type="entry name" value="Rhodanese-like_dom_sf"/>
</dbReference>